<protein>
    <recommendedName>
        <fullName evidence="4">Tail assembly chaperone</fullName>
    </recommendedName>
</protein>
<gene>
    <name evidence="2" type="ORF">QNI14_12895</name>
</gene>
<reference evidence="2 3" key="1">
    <citation type="submission" date="2023-05" db="EMBL/GenBank/DDBJ databases">
        <title>Microbacterium dauci sp.nov., Isolated from Carrot Rhizosphere Soil.</title>
        <authorList>
            <person name="Xiao Z."/>
            <person name="Zheng J."/>
        </authorList>
    </citation>
    <scope>NUCLEOTIDE SEQUENCE [LARGE SCALE GENOMIC DNA]</scope>
    <source>
        <strain evidence="2 3">LX3-4</strain>
    </source>
</reference>
<keyword evidence="3" id="KW-1185">Reference proteome</keyword>
<sequence length="114" mass="12326">MPARKLEITFADGHTASVQPTLEDRLKFEQTLRKNKGWGPLADNALKLEPFMAWSAARRAGITELTWEEFTTGATAALDVQAERDDAGDSSLEVEGLGEGTPTEESNTSPSSSD</sequence>
<comment type="caution">
    <text evidence="2">The sequence shown here is derived from an EMBL/GenBank/DDBJ whole genome shotgun (WGS) entry which is preliminary data.</text>
</comment>
<evidence type="ECO:0000256" key="1">
    <source>
        <dbReference type="SAM" id="MobiDB-lite"/>
    </source>
</evidence>
<feature type="region of interest" description="Disordered" evidence="1">
    <location>
        <begin position="78"/>
        <end position="114"/>
    </location>
</feature>
<accession>A0ABT6ZGQ9</accession>
<evidence type="ECO:0000313" key="2">
    <source>
        <dbReference type="EMBL" id="MDJ1115346.1"/>
    </source>
</evidence>
<proteinExistence type="predicted"/>
<dbReference type="RefSeq" id="WP_283717023.1">
    <property type="nucleotide sequence ID" value="NZ_JASJND010000007.1"/>
</dbReference>
<dbReference type="Proteomes" id="UP001321481">
    <property type="component" value="Unassembled WGS sequence"/>
</dbReference>
<name>A0ABT6ZGQ9_9MICO</name>
<dbReference type="EMBL" id="JASJND010000007">
    <property type="protein sequence ID" value="MDJ1115346.1"/>
    <property type="molecule type" value="Genomic_DNA"/>
</dbReference>
<evidence type="ECO:0008006" key="4">
    <source>
        <dbReference type="Google" id="ProtNLM"/>
    </source>
</evidence>
<evidence type="ECO:0000313" key="3">
    <source>
        <dbReference type="Proteomes" id="UP001321481"/>
    </source>
</evidence>
<organism evidence="2 3">
    <name type="scientific">Microbacterium dauci</name>
    <dbReference type="NCBI Taxonomy" id="3048008"/>
    <lineage>
        <taxon>Bacteria</taxon>
        <taxon>Bacillati</taxon>
        <taxon>Actinomycetota</taxon>
        <taxon>Actinomycetes</taxon>
        <taxon>Micrococcales</taxon>
        <taxon>Microbacteriaceae</taxon>
        <taxon>Microbacterium</taxon>
    </lineage>
</organism>
<feature type="compositionally biased region" description="Low complexity" evidence="1">
    <location>
        <begin position="100"/>
        <end position="114"/>
    </location>
</feature>